<dbReference type="Pfam" id="PF17785">
    <property type="entry name" value="PUA_3"/>
    <property type="match status" value="1"/>
</dbReference>
<dbReference type="CDD" id="cd21153">
    <property type="entry name" value="PUA_RlmI"/>
    <property type="match status" value="1"/>
</dbReference>
<dbReference type="Proteomes" id="UP000006655">
    <property type="component" value="Chromosome"/>
</dbReference>
<comment type="subcellular location">
    <subcellularLocation>
        <location evidence="1">Cytoplasm</location>
    </subcellularLocation>
</comment>
<evidence type="ECO:0000313" key="10">
    <source>
        <dbReference type="EMBL" id="ADD27182.1"/>
    </source>
</evidence>
<dbReference type="GO" id="GO:0003723">
    <property type="term" value="F:RNA binding"/>
    <property type="evidence" value="ECO:0007669"/>
    <property type="project" value="UniProtKB-KW"/>
</dbReference>
<dbReference type="GO" id="GO:0005737">
    <property type="term" value="C:cytoplasm"/>
    <property type="evidence" value="ECO:0007669"/>
    <property type="project" value="UniProtKB-SubCell"/>
</dbReference>
<dbReference type="EMBL" id="CP005385">
    <property type="protein sequence ID" value="AGK03634.1"/>
    <property type="molecule type" value="Genomic_DNA"/>
</dbReference>
<evidence type="ECO:0000256" key="6">
    <source>
        <dbReference type="ARBA" id="ARBA00022691"/>
    </source>
</evidence>
<comment type="similarity">
    <text evidence="8">Belongs to the methyltransferase superfamily. RlmI family.</text>
</comment>
<evidence type="ECO:0000259" key="9">
    <source>
        <dbReference type="SMART" id="SM00359"/>
    </source>
</evidence>
<evidence type="ECO:0000256" key="7">
    <source>
        <dbReference type="ARBA" id="ARBA00022884"/>
    </source>
</evidence>
<keyword evidence="2" id="KW-0963">Cytoplasm</keyword>
<proteinExistence type="inferred from homology"/>
<evidence type="ECO:0000256" key="8">
    <source>
        <dbReference type="ARBA" id="ARBA00038091"/>
    </source>
</evidence>
<dbReference type="SMART" id="SM00359">
    <property type="entry name" value="PUA"/>
    <property type="match status" value="1"/>
</dbReference>
<organism evidence="11 13">
    <name type="scientific">Meiothermus ruber (strain ATCC 35948 / DSM 1279 / VKM B-1258 / 21)</name>
    <name type="common">Thermus ruber</name>
    <dbReference type="NCBI Taxonomy" id="504728"/>
    <lineage>
        <taxon>Bacteria</taxon>
        <taxon>Thermotogati</taxon>
        <taxon>Deinococcota</taxon>
        <taxon>Deinococci</taxon>
        <taxon>Thermales</taxon>
        <taxon>Thermaceae</taxon>
        <taxon>Meiothermus</taxon>
    </lineage>
</organism>
<dbReference type="GO" id="GO:0008168">
    <property type="term" value="F:methyltransferase activity"/>
    <property type="evidence" value="ECO:0007669"/>
    <property type="project" value="UniProtKB-KW"/>
</dbReference>
<dbReference type="Proteomes" id="UP000013026">
    <property type="component" value="Chromosome"/>
</dbReference>
<evidence type="ECO:0000313" key="11">
    <source>
        <dbReference type="EMBL" id="AGK03634.1"/>
    </source>
</evidence>
<dbReference type="SUPFAM" id="SSF53335">
    <property type="entry name" value="S-adenosyl-L-methionine-dependent methyltransferases"/>
    <property type="match status" value="1"/>
</dbReference>
<dbReference type="EMBL" id="CP001743">
    <property type="protein sequence ID" value="ADD27182.1"/>
    <property type="molecule type" value="Genomic_DNA"/>
</dbReference>
<keyword evidence="5 11" id="KW-0808">Transferase</keyword>
<feature type="domain" description="PUA" evidence="9">
    <location>
        <begin position="2"/>
        <end position="83"/>
    </location>
</feature>
<reference evidence="10 12" key="1">
    <citation type="journal article" date="2010" name="Stand. Genomic Sci.">
        <title>Complete genome sequence of Meiothermus ruber type strain (21).</title>
        <authorList>
            <person name="Tindall B.J."/>
            <person name="Sikorski J."/>
            <person name="Lucas S."/>
            <person name="Goltsman E."/>
            <person name="Copeland A."/>
            <person name="Glavina Del Rio T."/>
            <person name="Nolan M."/>
            <person name="Tice H."/>
            <person name="Cheng J.F."/>
            <person name="Han C."/>
            <person name="Pitluck S."/>
            <person name="Liolios K."/>
            <person name="Ivanova N."/>
            <person name="Mavromatis K."/>
            <person name="Ovchinnikova G."/>
            <person name="Pati A."/>
            <person name="Fahnrich R."/>
            <person name="Goodwin L."/>
            <person name="Chen A."/>
            <person name="Palaniappan K."/>
            <person name="Land M."/>
            <person name="Hauser L."/>
            <person name="Chang Y.J."/>
            <person name="Jeffries C.D."/>
            <person name="Rohde M."/>
            <person name="Goker M."/>
            <person name="Woyke T."/>
            <person name="Bristow J."/>
            <person name="Eisen J.A."/>
            <person name="Markowitz V."/>
            <person name="Hugenholtz P."/>
            <person name="Kyrpides N.C."/>
            <person name="Klenk H.P."/>
            <person name="Lapidus A."/>
        </authorList>
    </citation>
    <scope>NUCLEOTIDE SEQUENCE [LARGE SCALE GENOMIC DNA]</scope>
    <source>
        <strain evidence="12">ATCC 35948 / DSM 1279 / VKM B-1258 / 21</strain>
        <strain evidence="10">DSM 1279</strain>
    </source>
</reference>
<evidence type="ECO:0000256" key="1">
    <source>
        <dbReference type="ARBA" id="ARBA00004496"/>
    </source>
</evidence>
<dbReference type="InterPro" id="IPR036974">
    <property type="entry name" value="PUA_sf"/>
</dbReference>
<reference evidence="11" key="2">
    <citation type="submission" date="2013-04" db="EMBL/GenBank/DDBJ databases">
        <title>Non-Hybrid, Finished Microbial Genome Assemblies from Long-Read SMRT Sequencing Data.</title>
        <authorList>
            <person name="Klammer A."/>
            <person name="Drake J."/>
            <person name="Heiner C."/>
            <person name="Clum A."/>
            <person name="Copeland A."/>
            <person name="Huddleston J."/>
            <person name="Eichler E."/>
            <person name="Turner S.W."/>
        </authorList>
    </citation>
    <scope>NUCLEOTIDE SEQUENCE</scope>
    <source>
        <strain evidence="11">DSM 1279</strain>
    </source>
</reference>
<dbReference type="Gene3D" id="3.40.50.150">
    <property type="entry name" value="Vaccinia Virus protein VP39"/>
    <property type="match status" value="1"/>
</dbReference>
<dbReference type="InterPro" id="IPR041532">
    <property type="entry name" value="RlmI-like_PUA"/>
</dbReference>
<accession>D3PMK7</accession>
<dbReference type="OrthoDB" id="9805492at2"/>
<dbReference type="InterPro" id="IPR019614">
    <property type="entry name" value="SAM-dep_methyl-trfase"/>
</dbReference>
<dbReference type="InterPro" id="IPR015947">
    <property type="entry name" value="PUA-like_sf"/>
</dbReference>
<dbReference type="PATRIC" id="fig|504728.9.peg.342"/>
<protein>
    <submittedName>
        <fullName evidence="10 11">Methyltransferase</fullName>
    </submittedName>
</protein>
<keyword evidence="7" id="KW-0694">RNA-binding</keyword>
<dbReference type="Pfam" id="PF10672">
    <property type="entry name" value="Methyltrans_SAM"/>
    <property type="match status" value="1"/>
</dbReference>
<evidence type="ECO:0000313" key="12">
    <source>
        <dbReference type="Proteomes" id="UP000006655"/>
    </source>
</evidence>
<dbReference type="STRING" id="504728.K649_01650"/>
<dbReference type="GO" id="GO:0006364">
    <property type="term" value="P:rRNA processing"/>
    <property type="evidence" value="ECO:0007669"/>
    <property type="project" value="UniProtKB-KW"/>
</dbReference>
<name>D3PMK7_MEIRD</name>
<dbReference type="Gene3D" id="3.30.750.80">
    <property type="entry name" value="RNA methyltransferase domain (HRMD) like"/>
    <property type="match status" value="1"/>
</dbReference>
<gene>
    <name evidence="10" type="ordered locus">Mrub_0405</name>
    <name evidence="11" type="ORF">K649_01650</name>
</gene>
<dbReference type="PANTHER" id="PTHR42873:SF1">
    <property type="entry name" value="S-ADENOSYLMETHIONINE-DEPENDENT METHYLTRANSFERASE DOMAIN-CONTAINING PROTEIN"/>
    <property type="match status" value="1"/>
</dbReference>
<dbReference type="SUPFAM" id="SSF88697">
    <property type="entry name" value="PUA domain-like"/>
    <property type="match status" value="1"/>
</dbReference>
<dbReference type="eggNOG" id="COG1092">
    <property type="taxonomic scope" value="Bacteria"/>
</dbReference>
<dbReference type="PROSITE" id="PS50890">
    <property type="entry name" value="PUA"/>
    <property type="match status" value="1"/>
</dbReference>
<keyword evidence="6" id="KW-0949">S-adenosyl-L-methionine</keyword>
<dbReference type="AlphaFoldDB" id="D3PMK7"/>
<reference evidence="11 13" key="3">
    <citation type="submission" date="2013-04" db="EMBL/GenBank/DDBJ databases">
        <authorList>
            <person name="Chin J."/>
            <person name="Alexander D.H."/>
            <person name="Marks P."/>
            <person name="Korlach J."/>
            <person name="Clum A."/>
            <person name="Copeland A."/>
        </authorList>
    </citation>
    <scope>NUCLEOTIDE SEQUENCE [LARGE SCALE GENOMIC DNA]</scope>
    <source>
        <strain evidence="13">ATCC 35948 / DSM 1279 / VKM B-1258 / 21</strain>
        <strain evidence="11">DSM 1279</strain>
    </source>
</reference>
<dbReference type="GO" id="GO:0032259">
    <property type="term" value="P:methylation"/>
    <property type="evidence" value="ECO:0007669"/>
    <property type="project" value="UniProtKB-KW"/>
</dbReference>
<dbReference type="KEGG" id="mre:K649_01650"/>
<dbReference type="PANTHER" id="PTHR42873">
    <property type="entry name" value="RIBOSOMAL RNA LARGE SUBUNIT METHYLTRANSFERASE"/>
    <property type="match status" value="1"/>
</dbReference>
<keyword evidence="4 11" id="KW-0489">Methyltransferase</keyword>
<evidence type="ECO:0000256" key="4">
    <source>
        <dbReference type="ARBA" id="ARBA00022603"/>
    </source>
</evidence>
<dbReference type="InterPro" id="IPR029063">
    <property type="entry name" value="SAM-dependent_MTases_sf"/>
</dbReference>
<evidence type="ECO:0000256" key="5">
    <source>
        <dbReference type="ARBA" id="ARBA00022679"/>
    </source>
</evidence>
<evidence type="ECO:0000313" key="13">
    <source>
        <dbReference type="Proteomes" id="UP000013026"/>
    </source>
</evidence>
<evidence type="ECO:0000256" key="2">
    <source>
        <dbReference type="ARBA" id="ARBA00022490"/>
    </source>
</evidence>
<dbReference type="InterPro" id="IPR002478">
    <property type="entry name" value="PUA"/>
</dbReference>
<dbReference type="RefSeq" id="WP_013012701.1">
    <property type="nucleotide sequence ID" value="NC_013946.1"/>
</dbReference>
<keyword evidence="12" id="KW-1185">Reference proteome</keyword>
<evidence type="ECO:0000256" key="3">
    <source>
        <dbReference type="ARBA" id="ARBA00022552"/>
    </source>
</evidence>
<sequence length="385" mass="43414">MNRVIAKAGKGKKVRNFYPGLFADELASVPEQAGVVQVYSEEEGFLGVGYYDPQSRVAVRVYRFDEGPLDKRFFLQRFERAQKKRAQLDPFHRLVHAEADGLPGLVVDRFGGVLVVQVRNRAMEALRAHWLPALIEALQPASIYERSDVDSRRQEGLPERVGVLYGEAPSVLEVQEDGLVFQIPLALAQKTGYYLDQRENRRRLEQVVGPGERVLDVYSYVGAFALRAARKGAYALAVDKDLDALAVLDRAASMQGLRVDIRQGDAVAVLEDLARGKTPPFRHVLLDPPTLVKKPDELPRVKRLLVDLLRPALRLLDREGWLWLSSCAYYLGVDALLEVTRRAAADEGRRLRVHAVHYNPPDHPWSLHVPESLYLKTVVFQDDPL</sequence>
<dbReference type="CDD" id="cd02440">
    <property type="entry name" value="AdoMet_MTases"/>
    <property type="match status" value="1"/>
</dbReference>
<dbReference type="Gene3D" id="2.30.130.10">
    <property type="entry name" value="PUA domain"/>
    <property type="match status" value="1"/>
</dbReference>
<dbReference type="KEGG" id="mrb:Mrub_0405"/>
<dbReference type="CDD" id="cd11572">
    <property type="entry name" value="RlmI_M_like"/>
    <property type="match status" value="1"/>
</dbReference>
<keyword evidence="3" id="KW-0698">rRNA processing</keyword>